<dbReference type="PANTHER" id="PTHR34595:SF7">
    <property type="entry name" value="SLL1039 PROTEIN"/>
    <property type="match status" value="1"/>
</dbReference>
<dbReference type="InterPro" id="IPR051680">
    <property type="entry name" value="ATP-dep_Glu-Cys_Ligase-2"/>
</dbReference>
<evidence type="ECO:0000313" key="2">
    <source>
        <dbReference type="EMBL" id="BDE07535.1"/>
    </source>
</evidence>
<protein>
    <recommendedName>
        <fullName evidence="1">Circularly permuted ATP-grasp type 2 domain-containing protein</fullName>
    </recommendedName>
</protein>
<dbReference type="Gene3D" id="3.40.50.11290">
    <property type="match status" value="1"/>
</dbReference>
<dbReference type="Pfam" id="PF14403">
    <property type="entry name" value="CP_ATPgrasp_2"/>
    <property type="match status" value="1"/>
</dbReference>
<sequence length="480" mass="52816">MRSILDRYAPAPAYDEFADAEGCPREHYAALAATLAGISAVDFRHRVTSVNTVLLQRGVTFTVYSDTRGTERILPFDLIPRIIPASEWSHIARGIAQRVRALNAFLLDVYTEGRVLRDGIVPRALIYSSAHYEREAIGIRPPRDTFVHVSGIDIVRDADGTFFVLEDNLRTPSGISYVLENRDVLKRAFPRLFDNYDPLPVDDYPARLRNALIAAAPANVGEPTIAILTPGIYNSAYFEHTLLARRMGVELVEGSDLIVRDNFVYMKTTRGPRRVDVIYRRVDDDFIDPLYFRSDSTLGVAGLFDAYRAGNVTLANAVGTGVADDKAVYPYVPALIRYYLGEEPVLRNVPTFDCSDDAQRQHVLTRLDQLVVKRTAASGGYGMLMGPQSTAAQREDFAAQIQAHPRDFIAQPVIALSAHPTVVEAGIAPRHVDLRPFALLAGDTVEVPPAAFTRVALTEGSLVVNSSQGGGSKDTWVLGD</sequence>
<accession>A0AAN1XY43</accession>
<proteinExistence type="predicted"/>
<dbReference type="Proteomes" id="UP001317532">
    <property type="component" value="Chromosome"/>
</dbReference>
<dbReference type="InterPro" id="IPR016450">
    <property type="entry name" value="UCP005522"/>
</dbReference>
<dbReference type="Gene3D" id="3.30.1490.270">
    <property type="match status" value="1"/>
</dbReference>
<dbReference type="SUPFAM" id="SSF56059">
    <property type="entry name" value="Glutathione synthetase ATP-binding domain-like"/>
    <property type="match status" value="1"/>
</dbReference>
<evidence type="ECO:0000259" key="1">
    <source>
        <dbReference type="Pfam" id="PF14403"/>
    </source>
</evidence>
<dbReference type="PIRSF" id="PIRSF005522">
    <property type="entry name" value="UCP005522"/>
    <property type="match status" value="1"/>
</dbReference>
<dbReference type="PANTHER" id="PTHR34595">
    <property type="entry name" value="BLR5612 PROTEIN"/>
    <property type="match status" value="1"/>
</dbReference>
<feature type="domain" description="Circularly permuted ATP-grasp type 2" evidence="1">
    <location>
        <begin position="80"/>
        <end position="456"/>
    </location>
</feature>
<keyword evidence="3" id="KW-1185">Reference proteome</keyword>
<dbReference type="EMBL" id="AP025523">
    <property type="protein sequence ID" value="BDE07535.1"/>
    <property type="molecule type" value="Genomic_DNA"/>
</dbReference>
<dbReference type="AlphaFoldDB" id="A0AAN1XY43"/>
<organism evidence="2 3">
    <name type="scientific">Vulcanimicrobium alpinum</name>
    <dbReference type="NCBI Taxonomy" id="3016050"/>
    <lineage>
        <taxon>Bacteria</taxon>
        <taxon>Bacillati</taxon>
        <taxon>Vulcanimicrobiota</taxon>
        <taxon>Vulcanimicrobiia</taxon>
        <taxon>Vulcanimicrobiales</taxon>
        <taxon>Vulcanimicrobiaceae</taxon>
        <taxon>Vulcanimicrobium</taxon>
    </lineage>
</organism>
<evidence type="ECO:0000313" key="3">
    <source>
        <dbReference type="Proteomes" id="UP001317532"/>
    </source>
</evidence>
<dbReference type="InterPro" id="IPR025841">
    <property type="entry name" value="CP_ATPgrasp_2"/>
</dbReference>
<dbReference type="KEGG" id="vab:WPS_28110"/>
<name>A0AAN1XY43_UNVUL</name>
<gene>
    <name evidence="2" type="ORF">WPS_28110</name>
</gene>
<dbReference type="RefSeq" id="WP_317995118.1">
    <property type="nucleotide sequence ID" value="NZ_AP025523.1"/>
</dbReference>
<reference evidence="2 3" key="1">
    <citation type="journal article" date="2022" name="ISME Commun">
        <title>Vulcanimicrobium alpinus gen. nov. sp. nov., the first cultivated representative of the candidate phylum 'Eremiobacterota', is a metabolically versatile aerobic anoxygenic phototroph.</title>
        <authorList>
            <person name="Yabe S."/>
            <person name="Muto K."/>
            <person name="Abe K."/>
            <person name="Yokota A."/>
            <person name="Staudigel H."/>
            <person name="Tebo B.M."/>
        </authorList>
    </citation>
    <scope>NUCLEOTIDE SEQUENCE [LARGE SCALE GENOMIC DNA]</scope>
    <source>
        <strain evidence="2 3">WC8-2</strain>
    </source>
</reference>